<feature type="compositionally biased region" description="Basic and acidic residues" evidence="1">
    <location>
        <begin position="17"/>
        <end position="34"/>
    </location>
</feature>
<reference evidence="2 3" key="1">
    <citation type="journal article" date="2019" name="Sci. Rep.">
        <title>Orb-weaving spider Araneus ventricosus genome elucidates the spidroin gene catalogue.</title>
        <authorList>
            <person name="Kono N."/>
            <person name="Nakamura H."/>
            <person name="Ohtoshi R."/>
            <person name="Moran D.A.P."/>
            <person name="Shinohara A."/>
            <person name="Yoshida Y."/>
            <person name="Fujiwara M."/>
            <person name="Mori M."/>
            <person name="Tomita M."/>
            <person name="Arakawa K."/>
        </authorList>
    </citation>
    <scope>NUCLEOTIDE SEQUENCE [LARGE SCALE GENOMIC DNA]</scope>
</reference>
<dbReference type="Proteomes" id="UP000499080">
    <property type="component" value="Unassembled WGS sequence"/>
</dbReference>
<sequence length="119" mass="14205">MARFVRLVPVRGQKRPFSHEQSRDSLHPSPDSEKSLQCHLLVEGGKILGLFVYLMLIKMPPERQNIGRRANEAKRKREEEKMKQKKKQHNEMKEIDYICHSHMLLNHHNNMKHEMKQVE</sequence>
<comment type="caution">
    <text evidence="2">The sequence shown here is derived from an EMBL/GenBank/DDBJ whole genome shotgun (WGS) entry which is preliminary data.</text>
</comment>
<accession>A0A4Y2MTJ1</accession>
<feature type="region of interest" description="Disordered" evidence="1">
    <location>
        <begin position="65"/>
        <end position="92"/>
    </location>
</feature>
<evidence type="ECO:0000313" key="2">
    <source>
        <dbReference type="EMBL" id="GBN30458.1"/>
    </source>
</evidence>
<feature type="compositionally biased region" description="Basic and acidic residues" evidence="1">
    <location>
        <begin position="69"/>
        <end position="82"/>
    </location>
</feature>
<dbReference type="AlphaFoldDB" id="A0A4Y2MTJ1"/>
<gene>
    <name evidence="2" type="ORF">AVEN_37191_1</name>
</gene>
<evidence type="ECO:0000313" key="3">
    <source>
        <dbReference type="Proteomes" id="UP000499080"/>
    </source>
</evidence>
<keyword evidence="3" id="KW-1185">Reference proteome</keyword>
<feature type="region of interest" description="Disordered" evidence="1">
    <location>
        <begin position="12"/>
        <end position="34"/>
    </location>
</feature>
<dbReference type="EMBL" id="BGPR01007918">
    <property type="protein sequence ID" value="GBN30458.1"/>
    <property type="molecule type" value="Genomic_DNA"/>
</dbReference>
<name>A0A4Y2MTJ1_ARAVE</name>
<proteinExistence type="predicted"/>
<protein>
    <submittedName>
        <fullName evidence="2">Uncharacterized protein</fullName>
    </submittedName>
</protein>
<evidence type="ECO:0000256" key="1">
    <source>
        <dbReference type="SAM" id="MobiDB-lite"/>
    </source>
</evidence>
<organism evidence="2 3">
    <name type="scientific">Araneus ventricosus</name>
    <name type="common">Orbweaver spider</name>
    <name type="synonym">Epeira ventricosa</name>
    <dbReference type="NCBI Taxonomy" id="182803"/>
    <lineage>
        <taxon>Eukaryota</taxon>
        <taxon>Metazoa</taxon>
        <taxon>Ecdysozoa</taxon>
        <taxon>Arthropoda</taxon>
        <taxon>Chelicerata</taxon>
        <taxon>Arachnida</taxon>
        <taxon>Araneae</taxon>
        <taxon>Araneomorphae</taxon>
        <taxon>Entelegynae</taxon>
        <taxon>Araneoidea</taxon>
        <taxon>Araneidae</taxon>
        <taxon>Araneus</taxon>
    </lineage>
</organism>